<evidence type="ECO:0000256" key="1">
    <source>
        <dbReference type="SAM" id="Coils"/>
    </source>
</evidence>
<dbReference type="EnsemblMetazoa" id="XM_012208100.1">
    <property type="protein sequence ID" value="XP_012063490.1"/>
    <property type="gene ID" value="LOC105626803"/>
</dbReference>
<name>A0A158P132_ATTCE</name>
<reference evidence="2" key="2">
    <citation type="submission" date="2016-04" db="UniProtKB">
        <authorList>
            <consortium name="EnsemblMetazoa"/>
        </authorList>
    </citation>
    <scope>IDENTIFICATION</scope>
</reference>
<dbReference type="EMBL" id="ADTU01006101">
    <property type="status" value="NOT_ANNOTATED_CDS"/>
    <property type="molecule type" value="Genomic_DNA"/>
</dbReference>
<dbReference type="Proteomes" id="UP000005205">
    <property type="component" value="Unassembled WGS sequence"/>
</dbReference>
<feature type="coiled-coil region" evidence="1">
    <location>
        <begin position="405"/>
        <end position="439"/>
    </location>
</feature>
<dbReference type="OrthoDB" id="7571459at2759"/>
<gene>
    <name evidence="2" type="primary">105626803</name>
</gene>
<evidence type="ECO:0000313" key="3">
    <source>
        <dbReference type="Proteomes" id="UP000005205"/>
    </source>
</evidence>
<dbReference type="InParanoid" id="A0A158P132"/>
<dbReference type="AlphaFoldDB" id="A0A158P132"/>
<keyword evidence="3" id="KW-1185">Reference proteome</keyword>
<keyword evidence="1" id="KW-0175">Coiled coil</keyword>
<evidence type="ECO:0000313" key="2">
    <source>
        <dbReference type="EnsemblMetazoa" id="XP_012063490.1"/>
    </source>
</evidence>
<protein>
    <submittedName>
        <fullName evidence="2">Uncharacterized protein</fullName>
    </submittedName>
</protein>
<sequence length="617" mass="71090">MVLTFSAEEENTNDTDPIAAAIDFSSLYSAIHHDYKGNNISNIITQLLHIYQPKDGINTYEYVLRKVQALLEDCGFQKKHLLLSMIPPPDNTSDQMIKEVFRTITGFTKINLQENSNTFQNISDIKNMDKITDVSSPKQNLLCDKNTSNFQSSLSEAFPFRGFSESEISMIPNHIKNAVSSNHLNNNSKNWLERNKYQMPSYRQYLLNKKYYVPARINMHNNTIAESHPCHLSQTVYKDTCSTKTSNNTEIIDLSCAQNKIPQQFNDVKYKYKKYEDAFDKNKKSGISHMIIDISQDATIKQTIKDEIYKMDVCCDEDQNIIISADDLLPTPNDRLKTSLNNFLKRAQEGTFVESTFPRIISHPQGFLNLVCFTSNDPKSETSPKVLEDFTSNISNSDTNSCLPLNKQNTNINIEKNQKESIERRKQKAITYVNELQKKHNSQEFNKIIKLQLQQNNLDYDMEKKATTFECKDNTEKSRHGCETVESKSDNVNSANNFQARSMSELAAYKKRYYDTLLKAQKAKVAISNSLASPSGHLIAYDDPYYSNYICQQQHLLHQQRHTTVRPQFPAYPTDLSGLSSVHRDQYSWTKSICKYLLLKQLRLQRQTSPLYARNER</sequence>
<proteinExistence type="predicted"/>
<dbReference type="KEGG" id="acep:105626803"/>
<reference evidence="3" key="1">
    <citation type="journal article" date="2011" name="PLoS Genet.">
        <title>The genome sequence of the leaf-cutter ant Atta cephalotes reveals insights into its obligate symbiotic lifestyle.</title>
        <authorList>
            <person name="Suen G."/>
            <person name="Teiling C."/>
            <person name="Li L."/>
            <person name="Holt C."/>
            <person name="Abouheif E."/>
            <person name="Bornberg-Bauer E."/>
            <person name="Bouffard P."/>
            <person name="Caldera E.J."/>
            <person name="Cash E."/>
            <person name="Cavanaugh A."/>
            <person name="Denas O."/>
            <person name="Elhaik E."/>
            <person name="Fave M.J."/>
            <person name="Gadau J."/>
            <person name="Gibson J.D."/>
            <person name="Graur D."/>
            <person name="Grubbs K.J."/>
            <person name="Hagen D.E."/>
            <person name="Harkins T.T."/>
            <person name="Helmkampf M."/>
            <person name="Hu H."/>
            <person name="Johnson B.R."/>
            <person name="Kim J."/>
            <person name="Marsh S.E."/>
            <person name="Moeller J.A."/>
            <person name="Munoz-Torres M.C."/>
            <person name="Murphy M.C."/>
            <person name="Naughton M.C."/>
            <person name="Nigam S."/>
            <person name="Overson R."/>
            <person name="Rajakumar R."/>
            <person name="Reese J.T."/>
            <person name="Scott J.J."/>
            <person name="Smith C.R."/>
            <person name="Tao S."/>
            <person name="Tsutsui N.D."/>
            <person name="Viljakainen L."/>
            <person name="Wissler L."/>
            <person name="Yandell M.D."/>
            <person name="Zimmer F."/>
            <person name="Taylor J."/>
            <person name="Slater S.C."/>
            <person name="Clifton S.W."/>
            <person name="Warren W.C."/>
            <person name="Elsik C.G."/>
            <person name="Smith C.D."/>
            <person name="Weinstock G.M."/>
            <person name="Gerardo N.M."/>
            <person name="Currie C.R."/>
        </authorList>
    </citation>
    <scope>NUCLEOTIDE SEQUENCE [LARGE SCALE GENOMIC DNA]</scope>
</reference>
<accession>A0A158P132</accession>
<organism evidence="2 3">
    <name type="scientific">Atta cephalotes</name>
    <name type="common">Leafcutter ant</name>
    <dbReference type="NCBI Taxonomy" id="12957"/>
    <lineage>
        <taxon>Eukaryota</taxon>
        <taxon>Metazoa</taxon>
        <taxon>Ecdysozoa</taxon>
        <taxon>Arthropoda</taxon>
        <taxon>Hexapoda</taxon>
        <taxon>Insecta</taxon>
        <taxon>Pterygota</taxon>
        <taxon>Neoptera</taxon>
        <taxon>Endopterygota</taxon>
        <taxon>Hymenoptera</taxon>
        <taxon>Apocrita</taxon>
        <taxon>Aculeata</taxon>
        <taxon>Formicoidea</taxon>
        <taxon>Formicidae</taxon>
        <taxon>Myrmicinae</taxon>
        <taxon>Atta</taxon>
    </lineage>
</organism>